<name>A0A1G4IGI5_TRYEQ</name>
<dbReference type="RefSeq" id="XP_067082171.1">
    <property type="nucleotide sequence ID" value="XM_067226070.1"/>
</dbReference>
<dbReference type="VEuPathDB" id="TriTrypDB:TEOVI_000310300"/>
<evidence type="ECO:0000313" key="1">
    <source>
        <dbReference type="EMBL" id="SCU71522.1"/>
    </source>
</evidence>
<gene>
    <name evidence="1" type="ORF">TEOVI_000310300</name>
</gene>
<proteinExistence type="predicted"/>
<dbReference type="GeneID" id="92377043"/>
<organism evidence="1 2">
    <name type="scientific">Trypanosoma equiperdum</name>
    <dbReference type="NCBI Taxonomy" id="5694"/>
    <lineage>
        <taxon>Eukaryota</taxon>
        <taxon>Discoba</taxon>
        <taxon>Euglenozoa</taxon>
        <taxon>Kinetoplastea</taxon>
        <taxon>Metakinetoplastina</taxon>
        <taxon>Trypanosomatida</taxon>
        <taxon>Trypanosomatidae</taxon>
        <taxon>Trypanosoma</taxon>
    </lineage>
</organism>
<dbReference type="EMBL" id="CZPT02001654">
    <property type="protein sequence ID" value="SCU71522.1"/>
    <property type="molecule type" value="Genomic_DNA"/>
</dbReference>
<evidence type="ECO:0000313" key="2">
    <source>
        <dbReference type="Proteomes" id="UP000195570"/>
    </source>
</evidence>
<comment type="caution">
    <text evidence="1">The sequence shown here is derived from an EMBL/GenBank/DDBJ whole genome shotgun (WGS) entry which is preliminary data.</text>
</comment>
<sequence length="275" mass="30767">MESYPNSPDSSPCEEHAAVVHDHQQYHDIIDDIPVVESYDCSRSFTVTEYNPVTEIPHSEEDGSEGDLQYDFINRGDVFSELGGALATEGISTRSSGFVPAVESEGDWSPTLPPHRAALSMDRMDGISEPQLRMERVAPHRTLTPEEVRELLNKRNEAIKKERAFPLRGGSRYTYHQQRQYRPVRRAGGQMRHYTHTSGQTENLVLLVPHGTAATATVVPDACMQQPQFIGVQAVVLNAGQRPFGLPSSPQQHVCMHLQPSQLQPHHGIGQLYYF</sequence>
<reference evidence="1" key="1">
    <citation type="submission" date="2016-09" db="EMBL/GenBank/DDBJ databases">
        <authorList>
            <person name="Hebert L."/>
            <person name="Moumen B."/>
        </authorList>
    </citation>
    <scope>NUCLEOTIDE SEQUENCE [LARGE SCALE GENOMIC DNA]</scope>
    <source>
        <strain evidence="1">OVI</strain>
    </source>
</reference>
<dbReference type="Proteomes" id="UP000195570">
    <property type="component" value="Unassembled WGS sequence"/>
</dbReference>
<protein>
    <submittedName>
        <fullName evidence="1">Uncharacterized protein</fullName>
    </submittedName>
</protein>
<keyword evidence="2" id="KW-1185">Reference proteome</keyword>
<accession>A0A1G4IGI5</accession>
<dbReference type="AlphaFoldDB" id="A0A1G4IGI5"/>